<dbReference type="OrthoDB" id="416253at2759"/>
<feature type="binding site" evidence="5">
    <location>
        <position position="127"/>
    </location>
    <ligand>
        <name>substrate</name>
    </ligand>
</feature>
<dbReference type="Pfam" id="PF00248">
    <property type="entry name" value="Aldo_ket_red"/>
    <property type="match status" value="1"/>
</dbReference>
<dbReference type="AlphaFoldDB" id="A0A1E3PR25"/>
<name>A0A1E3PR25_9ASCO</name>
<dbReference type="PROSITE" id="PS00062">
    <property type="entry name" value="ALDOKETO_REDUCTASE_2"/>
    <property type="match status" value="1"/>
</dbReference>
<dbReference type="CDD" id="cd19120">
    <property type="entry name" value="AKR_AKR3C2-3"/>
    <property type="match status" value="1"/>
</dbReference>
<dbReference type="PRINTS" id="PR00069">
    <property type="entry name" value="ALDKETRDTASE"/>
</dbReference>
<gene>
    <name evidence="8" type="ORF">NADFUDRAFT_49731</name>
</gene>
<dbReference type="InterPro" id="IPR036812">
    <property type="entry name" value="NAD(P)_OxRdtase_dom_sf"/>
</dbReference>
<dbReference type="STRING" id="857566.A0A1E3PR25"/>
<comment type="similarity">
    <text evidence="1">Belongs to the aldo/keto reductase family.</text>
</comment>
<evidence type="ECO:0000313" key="9">
    <source>
        <dbReference type="Proteomes" id="UP000095009"/>
    </source>
</evidence>
<evidence type="ECO:0000256" key="2">
    <source>
        <dbReference type="ARBA" id="ARBA00022857"/>
    </source>
</evidence>
<dbReference type="PANTHER" id="PTHR43827">
    <property type="entry name" value="2,5-DIKETO-D-GLUCONIC ACID REDUCTASE"/>
    <property type="match status" value="1"/>
</dbReference>
<dbReference type="SUPFAM" id="SSF51430">
    <property type="entry name" value="NAD(P)-linked oxidoreductase"/>
    <property type="match status" value="1"/>
</dbReference>
<evidence type="ECO:0000256" key="6">
    <source>
        <dbReference type="PIRSR" id="PIRSR000097-3"/>
    </source>
</evidence>
<dbReference type="FunFam" id="3.20.20.100:FF:000002">
    <property type="entry name" value="2,5-diketo-D-gluconic acid reductase A"/>
    <property type="match status" value="1"/>
</dbReference>
<keyword evidence="2" id="KW-0521">NADP</keyword>
<evidence type="ECO:0000256" key="3">
    <source>
        <dbReference type="ARBA" id="ARBA00023002"/>
    </source>
</evidence>
<accession>A0A1E3PR25</accession>
<feature type="domain" description="NADP-dependent oxidoreductase" evidence="7">
    <location>
        <begin position="23"/>
        <end position="289"/>
    </location>
</feature>
<evidence type="ECO:0000256" key="5">
    <source>
        <dbReference type="PIRSR" id="PIRSR000097-2"/>
    </source>
</evidence>
<dbReference type="Gene3D" id="3.20.20.100">
    <property type="entry name" value="NADP-dependent oxidoreductase domain"/>
    <property type="match status" value="1"/>
</dbReference>
<feature type="site" description="Lowers pKa of active site Tyr" evidence="6">
    <location>
        <position position="97"/>
    </location>
</feature>
<keyword evidence="9" id="KW-1185">Reference proteome</keyword>
<organism evidence="8 9">
    <name type="scientific">Nadsonia fulvescens var. elongata DSM 6958</name>
    <dbReference type="NCBI Taxonomy" id="857566"/>
    <lineage>
        <taxon>Eukaryota</taxon>
        <taxon>Fungi</taxon>
        <taxon>Dikarya</taxon>
        <taxon>Ascomycota</taxon>
        <taxon>Saccharomycotina</taxon>
        <taxon>Dipodascomycetes</taxon>
        <taxon>Dipodascales</taxon>
        <taxon>Dipodascales incertae sedis</taxon>
        <taxon>Nadsonia</taxon>
    </lineage>
</organism>
<dbReference type="Proteomes" id="UP000095009">
    <property type="component" value="Unassembled WGS sequence"/>
</dbReference>
<evidence type="ECO:0000256" key="4">
    <source>
        <dbReference type="PIRSR" id="PIRSR000097-1"/>
    </source>
</evidence>
<protein>
    <submittedName>
        <fullName evidence="8">Putative NADPH-dependent alpha-keto amide reductase</fullName>
    </submittedName>
</protein>
<dbReference type="InterPro" id="IPR018170">
    <property type="entry name" value="Aldo/ket_reductase_CS"/>
</dbReference>
<dbReference type="GO" id="GO:0016616">
    <property type="term" value="F:oxidoreductase activity, acting on the CH-OH group of donors, NAD or NADP as acceptor"/>
    <property type="evidence" value="ECO:0007669"/>
    <property type="project" value="UniProtKB-ARBA"/>
</dbReference>
<feature type="active site" description="Proton donor" evidence="4">
    <location>
        <position position="64"/>
    </location>
</feature>
<dbReference type="InterPro" id="IPR020471">
    <property type="entry name" value="AKR"/>
</dbReference>
<dbReference type="PANTHER" id="PTHR43827:SF3">
    <property type="entry name" value="NADP-DEPENDENT OXIDOREDUCTASE DOMAIN-CONTAINING PROTEIN"/>
    <property type="match status" value="1"/>
</dbReference>
<dbReference type="InterPro" id="IPR023210">
    <property type="entry name" value="NADP_OxRdtase_dom"/>
</dbReference>
<sequence length="312" mass="34398">MAIPTFKLSNGVEIPAIGFGTGTKWFKRSNDNQTSDEQVDTQTVAALTTALGNGITHIDGAEVYGTEPEIGTALKEYLASPTNPSATTREQLFVTTKVLPHIKDVNKALNNSLSKLGLEYVDLYLIHSPFISEDNPEQGISLEDAWRAVERAYTQGKVRAIGVSNFTVEDLKRILAIATIKPQVHQIEFNAYLQNQTPGIVAFSQSEDILVEAYSPLAPVAQGKGGPLDQVLANLAKKYNKSVGQITLRWVYQNGILPITTSAHSERQKEALDIFSFELSQDEVDEVARVGSQKTFRQYWIPQFGHFDKASI</sequence>
<keyword evidence="3" id="KW-0560">Oxidoreductase</keyword>
<dbReference type="EMBL" id="KV454407">
    <property type="protein sequence ID" value="ODQ67297.1"/>
    <property type="molecule type" value="Genomic_DNA"/>
</dbReference>
<evidence type="ECO:0000313" key="8">
    <source>
        <dbReference type="EMBL" id="ODQ67297.1"/>
    </source>
</evidence>
<proteinExistence type="inferred from homology"/>
<evidence type="ECO:0000259" key="7">
    <source>
        <dbReference type="Pfam" id="PF00248"/>
    </source>
</evidence>
<dbReference type="InterPro" id="IPR044494">
    <property type="entry name" value="AKR3C2/3"/>
</dbReference>
<dbReference type="PIRSF" id="PIRSF000097">
    <property type="entry name" value="AKR"/>
    <property type="match status" value="1"/>
</dbReference>
<evidence type="ECO:0000256" key="1">
    <source>
        <dbReference type="ARBA" id="ARBA00007905"/>
    </source>
</evidence>
<dbReference type="GO" id="GO:0016652">
    <property type="term" value="F:oxidoreductase activity, acting on NAD(P)H as acceptor"/>
    <property type="evidence" value="ECO:0007669"/>
    <property type="project" value="InterPro"/>
</dbReference>
<reference evidence="8 9" key="1">
    <citation type="journal article" date="2016" name="Proc. Natl. Acad. Sci. U.S.A.">
        <title>Comparative genomics of biotechnologically important yeasts.</title>
        <authorList>
            <person name="Riley R."/>
            <person name="Haridas S."/>
            <person name="Wolfe K.H."/>
            <person name="Lopes M.R."/>
            <person name="Hittinger C.T."/>
            <person name="Goeker M."/>
            <person name="Salamov A.A."/>
            <person name="Wisecaver J.H."/>
            <person name="Long T.M."/>
            <person name="Calvey C.H."/>
            <person name="Aerts A.L."/>
            <person name="Barry K.W."/>
            <person name="Choi C."/>
            <person name="Clum A."/>
            <person name="Coughlan A.Y."/>
            <person name="Deshpande S."/>
            <person name="Douglass A.P."/>
            <person name="Hanson S.J."/>
            <person name="Klenk H.-P."/>
            <person name="LaButti K.M."/>
            <person name="Lapidus A."/>
            <person name="Lindquist E.A."/>
            <person name="Lipzen A.M."/>
            <person name="Meier-Kolthoff J.P."/>
            <person name="Ohm R.A."/>
            <person name="Otillar R.P."/>
            <person name="Pangilinan J.L."/>
            <person name="Peng Y."/>
            <person name="Rokas A."/>
            <person name="Rosa C.A."/>
            <person name="Scheuner C."/>
            <person name="Sibirny A.A."/>
            <person name="Slot J.C."/>
            <person name="Stielow J.B."/>
            <person name="Sun H."/>
            <person name="Kurtzman C.P."/>
            <person name="Blackwell M."/>
            <person name="Grigoriev I.V."/>
            <person name="Jeffries T.W."/>
        </authorList>
    </citation>
    <scope>NUCLEOTIDE SEQUENCE [LARGE SCALE GENOMIC DNA]</scope>
    <source>
        <strain evidence="8 9">DSM 6958</strain>
    </source>
</reference>